<feature type="binding site" evidence="9">
    <location>
        <position position="158"/>
    </location>
    <ligand>
        <name>Mn(2+)</name>
        <dbReference type="ChEBI" id="CHEBI:29035"/>
    </ligand>
</feature>
<feature type="binding site" evidence="9">
    <location>
        <position position="184"/>
    </location>
    <ligand>
        <name>1-deoxy-D-xylulose 5-phosphate</name>
        <dbReference type="ChEBI" id="CHEBI:57792"/>
    </ligand>
</feature>
<evidence type="ECO:0000256" key="7">
    <source>
        <dbReference type="ARBA" id="ARBA00023229"/>
    </source>
</evidence>
<sequence length="397" mass="41417">MKKSISGSAACGAVKIALIGSTGSIGRQAIEVALAQPDKFRIVSMAAASSVSLFEEQLNAVKPDYAALADAEAANSLHEVPSGTRFAGGEEAVLAAASYGEADVVLVAAGGFAGLKYSLEAIGAGKALALANKETLVCGGDLVMPLIKQKNLSLRPVDSEHSAIWQCLGFDLSRPFKRLIITASGGPFKNFTPEQLKCVTPAMALAHPTWNMGDKITVDSATMLNKGFEIIEAHHLFGADYGSISAVIHPQSIVHSMVEFDDGAVLAQLSHPTMKLPIQLALTCPDRAPLKGAELDFTMAFSLDFSPIEAGRFPCFELALACARAGGTLPCALNAAGEVAVRAFLSGQIKFTDIVKVTARAAEAERGEAVTSYAQLCEVDARARRAAKGAIAALGNN</sequence>
<accession>A0A9D1AIL6</accession>
<comment type="caution">
    <text evidence="9">Lacks conserved residue(s) required for the propagation of feature annotation.</text>
</comment>
<dbReference type="Gene3D" id="3.40.50.720">
    <property type="entry name" value="NAD(P)-binding Rossmann-like Domain"/>
    <property type="match status" value="1"/>
</dbReference>
<evidence type="ECO:0000256" key="1">
    <source>
        <dbReference type="ARBA" id="ARBA00005094"/>
    </source>
</evidence>
<dbReference type="InterPro" id="IPR026877">
    <property type="entry name" value="DXPR_C"/>
</dbReference>
<name>A0A9D1AIL6_9FIRM</name>
<keyword evidence="7 9" id="KW-0414">Isoprene biosynthesis</keyword>
<feature type="binding site" evidence="9">
    <location>
        <position position="48"/>
    </location>
    <ligand>
        <name>NADPH</name>
        <dbReference type="ChEBI" id="CHEBI:57783"/>
    </ligand>
</feature>
<feature type="binding site" evidence="9">
    <location>
        <position position="226"/>
    </location>
    <ligand>
        <name>1-deoxy-D-xylulose 5-phosphate</name>
        <dbReference type="ChEBI" id="CHEBI:57792"/>
    </ligand>
</feature>
<dbReference type="InterPro" id="IPR013644">
    <property type="entry name" value="DXP_reductoisomerase_C"/>
</dbReference>
<dbReference type="SUPFAM" id="SSF69055">
    <property type="entry name" value="1-deoxy-D-xylulose-5-phosphate reductoisomerase, C-terminal domain"/>
    <property type="match status" value="1"/>
</dbReference>
<comment type="caution">
    <text evidence="13">The sequence shown here is derived from an EMBL/GenBank/DDBJ whole genome shotgun (WGS) entry which is preliminary data.</text>
</comment>
<dbReference type="GO" id="GO:0051484">
    <property type="term" value="P:isopentenyl diphosphate biosynthetic process, methylerythritol 4-phosphate pathway involved in terpenoid biosynthetic process"/>
    <property type="evidence" value="ECO:0007669"/>
    <property type="project" value="UniProtKB-ARBA"/>
</dbReference>
<feature type="binding site" evidence="9">
    <location>
        <position position="207"/>
    </location>
    <ligand>
        <name>1-deoxy-D-xylulose 5-phosphate</name>
        <dbReference type="ChEBI" id="CHEBI:57792"/>
    </ligand>
</feature>
<keyword evidence="3 9" id="KW-0479">Metal-binding</keyword>
<feature type="binding site" evidence="9">
    <location>
        <position position="225"/>
    </location>
    <ligand>
        <name>1-deoxy-D-xylulose 5-phosphate</name>
        <dbReference type="ChEBI" id="CHEBI:57792"/>
    </ligand>
</feature>
<feature type="binding site" evidence="9">
    <location>
        <position position="160"/>
    </location>
    <ligand>
        <name>1-deoxy-D-xylulose 5-phosphate</name>
        <dbReference type="ChEBI" id="CHEBI:57792"/>
    </ligand>
</feature>
<dbReference type="HAMAP" id="MF_00183">
    <property type="entry name" value="DXP_reductoisom"/>
    <property type="match status" value="1"/>
</dbReference>
<feature type="binding site" evidence="9">
    <location>
        <position position="229"/>
    </location>
    <ligand>
        <name>1-deoxy-D-xylulose 5-phosphate</name>
        <dbReference type="ChEBI" id="CHEBI:57792"/>
    </ligand>
</feature>
<keyword evidence="6 9" id="KW-0464">Manganese</keyword>
<evidence type="ECO:0000259" key="12">
    <source>
        <dbReference type="Pfam" id="PF13288"/>
    </source>
</evidence>
<feature type="binding site" evidence="9">
    <location>
        <position position="133"/>
    </location>
    <ligand>
        <name>1-deoxy-D-xylulose 5-phosphate</name>
        <dbReference type="ChEBI" id="CHEBI:57792"/>
    </ligand>
</feature>
<comment type="function">
    <text evidence="9">Catalyzes the NADPH-dependent rearrangement and reduction of 1-deoxy-D-xylulose-5-phosphate (DXP) to 2-C-methyl-D-erythritol 4-phosphate (MEP).</text>
</comment>
<feature type="binding site" evidence="9">
    <location>
        <position position="160"/>
    </location>
    <ligand>
        <name>Mn(2+)</name>
        <dbReference type="ChEBI" id="CHEBI:29035"/>
    </ligand>
</feature>
<dbReference type="AlphaFoldDB" id="A0A9D1AIL6"/>
<dbReference type="Pfam" id="PF08436">
    <property type="entry name" value="DXP_redisom_C"/>
    <property type="match status" value="1"/>
</dbReference>
<evidence type="ECO:0000256" key="9">
    <source>
        <dbReference type="HAMAP-Rule" id="MF_00183"/>
    </source>
</evidence>
<dbReference type="EMBL" id="DVHB01000091">
    <property type="protein sequence ID" value="HIR39804.1"/>
    <property type="molecule type" value="Genomic_DNA"/>
</dbReference>
<feature type="domain" description="1-deoxy-D-xylulose 5-phosphate reductoisomerase N-terminal" evidence="10">
    <location>
        <begin position="16"/>
        <end position="140"/>
    </location>
</feature>
<dbReference type="Pfam" id="PF13288">
    <property type="entry name" value="DXPR_C"/>
    <property type="match status" value="1"/>
</dbReference>
<evidence type="ECO:0000256" key="4">
    <source>
        <dbReference type="ARBA" id="ARBA00022857"/>
    </source>
</evidence>
<feature type="binding site" evidence="9">
    <location>
        <position position="213"/>
    </location>
    <ligand>
        <name>NADPH</name>
        <dbReference type="ChEBI" id="CHEBI:57783"/>
    </ligand>
</feature>
<keyword evidence="5 9" id="KW-0560">Oxidoreductase</keyword>
<evidence type="ECO:0000256" key="5">
    <source>
        <dbReference type="ARBA" id="ARBA00023002"/>
    </source>
</evidence>
<feature type="binding site" evidence="9">
    <location>
        <position position="132"/>
    </location>
    <ligand>
        <name>NADPH</name>
        <dbReference type="ChEBI" id="CHEBI:57783"/>
    </ligand>
</feature>
<evidence type="ECO:0000313" key="13">
    <source>
        <dbReference type="EMBL" id="HIR39804.1"/>
    </source>
</evidence>
<feature type="binding site" evidence="9">
    <location>
        <position position="134"/>
    </location>
    <ligand>
        <name>NADPH</name>
        <dbReference type="ChEBI" id="CHEBI:57783"/>
    </ligand>
</feature>
<dbReference type="EC" id="1.1.1.267" evidence="9"/>
<evidence type="ECO:0000256" key="2">
    <source>
        <dbReference type="ARBA" id="ARBA00006825"/>
    </source>
</evidence>
<keyword evidence="4 9" id="KW-0521">NADP</keyword>
<feature type="binding site" evidence="9">
    <location>
        <position position="159"/>
    </location>
    <ligand>
        <name>1-deoxy-D-xylulose 5-phosphate</name>
        <dbReference type="ChEBI" id="CHEBI:57792"/>
    </ligand>
</feature>
<feature type="binding site" evidence="9">
    <location>
        <position position="229"/>
    </location>
    <ligand>
        <name>Mn(2+)</name>
        <dbReference type="ChEBI" id="CHEBI:29035"/>
    </ligand>
</feature>
<feature type="domain" description="DXP reductoisomerase C-terminal" evidence="12">
    <location>
        <begin position="269"/>
        <end position="385"/>
    </location>
</feature>
<feature type="binding site" evidence="9">
    <location>
        <position position="25"/>
    </location>
    <ligand>
        <name>NADPH</name>
        <dbReference type="ChEBI" id="CHEBI:57783"/>
    </ligand>
</feature>
<gene>
    <name evidence="9" type="primary">dxr</name>
    <name evidence="13" type="ORF">IAB90_05415</name>
</gene>
<evidence type="ECO:0000256" key="8">
    <source>
        <dbReference type="ARBA" id="ARBA00048543"/>
    </source>
</evidence>
<feature type="binding site" evidence="9">
    <location>
        <position position="23"/>
    </location>
    <ligand>
        <name>NADPH</name>
        <dbReference type="ChEBI" id="CHEBI:57783"/>
    </ligand>
</feature>
<feature type="binding site" evidence="9">
    <location>
        <position position="220"/>
    </location>
    <ligand>
        <name>1-deoxy-D-xylulose 5-phosphate</name>
        <dbReference type="ChEBI" id="CHEBI:57792"/>
    </ligand>
</feature>
<dbReference type="FunFam" id="3.40.50.720:FF:000045">
    <property type="entry name" value="1-deoxy-D-xylulose 5-phosphate reductoisomerase"/>
    <property type="match status" value="1"/>
</dbReference>
<dbReference type="GO" id="GO:0030604">
    <property type="term" value="F:1-deoxy-D-xylulose-5-phosphate reductoisomerase activity"/>
    <property type="evidence" value="ECO:0007669"/>
    <property type="project" value="UniProtKB-UniRule"/>
</dbReference>
<dbReference type="GO" id="GO:0070402">
    <property type="term" value="F:NADPH binding"/>
    <property type="evidence" value="ECO:0007669"/>
    <property type="project" value="InterPro"/>
</dbReference>
<feature type="domain" description="1-deoxy-D-xylulose 5-phosphate reductoisomerase C-terminal" evidence="11">
    <location>
        <begin position="155"/>
        <end position="237"/>
    </location>
</feature>
<evidence type="ECO:0000259" key="11">
    <source>
        <dbReference type="Pfam" id="PF08436"/>
    </source>
</evidence>
<dbReference type="PANTHER" id="PTHR30525:SF0">
    <property type="entry name" value="1-DEOXY-D-XYLULOSE 5-PHOSPHATE REDUCTOISOMERASE, CHLOROPLASTIC"/>
    <property type="match status" value="1"/>
</dbReference>
<dbReference type="Proteomes" id="UP000824179">
    <property type="component" value="Unassembled WGS sequence"/>
</dbReference>
<dbReference type="SUPFAM" id="SSF55347">
    <property type="entry name" value="Glyceraldehyde-3-phosphate dehydrogenase-like, C-terminal domain"/>
    <property type="match status" value="1"/>
</dbReference>
<feature type="binding site" evidence="9">
    <location>
        <position position="22"/>
    </location>
    <ligand>
        <name>NADPH</name>
        <dbReference type="ChEBI" id="CHEBI:57783"/>
    </ligand>
</feature>
<dbReference type="SUPFAM" id="SSF51735">
    <property type="entry name" value="NAD(P)-binding Rossmann-fold domains"/>
    <property type="match status" value="1"/>
</dbReference>
<dbReference type="InterPro" id="IPR036291">
    <property type="entry name" value="NAD(P)-bd_dom_sf"/>
</dbReference>
<evidence type="ECO:0000313" key="14">
    <source>
        <dbReference type="Proteomes" id="UP000824179"/>
    </source>
</evidence>
<dbReference type="InterPro" id="IPR036169">
    <property type="entry name" value="DXPR_C_sf"/>
</dbReference>
<comment type="catalytic activity">
    <reaction evidence="8">
        <text>2-C-methyl-D-erythritol 4-phosphate + NADP(+) = 1-deoxy-D-xylulose 5-phosphate + NADPH + H(+)</text>
        <dbReference type="Rhea" id="RHEA:13717"/>
        <dbReference type="ChEBI" id="CHEBI:15378"/>
        <dbReference type="ChEBI" id="CHEBI:57783"/>
        <dbReference type="ChEBI" id="CHEBI:57792"/>
        <dbReference type="ChEBI" id="CHEBI:58262"/>
        <dbReference type="ChEBI" id="CHEBI:58349"/>
        <dbReference type="EC" id="1.1.1.267"/>
    </reaction>
    <physiologicalReaction direction="right-to-left" evidence="8">
        <dbReference type="Rhea" id="RHEA:13719"/>
    </physiologicalReaction>
</comment>
<dbReference type="GO" id="GO:0030145">
    <property type="term" value="F:manganese ion binding"/>
    <property type="evidence" value="ECO:0007669"/>
    <property type="project" value="TreeGrafter"/>
</dbReference>
<keyword evidence="9" id="KW-0460">Magnesium</keyword>
<proteinExistence type="inferred from homology"/>
<reference evidence="13" key="1">
    <citation type="submission" date="2020-10" db="EMBL/GenBank/DDBJ databases">
        <authorList>
            <person name="Gilroy R."/>
        </authorList>
    </citation>
    <scope>NUCLEOTIDE SEQUENCE</scope>
    <source>
        <strain evidence="13">ChiW25-3613</strain>
    </source>
</reference>
<dbReference type="Gene3D" id="1.10.1740.10">
    <property type="match status" value="1"/>
</dbReference>
<feature type="binding site" evidence="9">
    <location>
        <position position="24"/>
    </location>
    <ligand>
        <name>NADPH</name>
        <dbReference type="ChEBI" id="CHEBI:57783"/>
    </ligand>
</feature>
<protein>
    <recommendedName>
        <fullName evidence="9">1-deoxy-D-xylulose 5-phosphate reductoisomerase</fullName>
        <shortName evidence="9">DXP reductoisomerase</shortName>
        <ecNumber evidence="9">1.1.1.267</ecNumber>
    </recommendedName>
    <alternativeName>
        <fullName evidence="9">1-deoxyxylulose-5-phosphate reductoisomerase</fullName>
    </alternativeName>
    <alternativeName>
        <fullName evidence="9">2-C-methyl-D-erythritol 4-phosphate synthase</fullName>
    </alternativeName>
</protein>
<comment type="similarity">
    <text evidence="2 9">Belongs to the DXR family.</text>
</comment>
<evidence type="ECO:0000259" key="10">
    <source>
        <dbReference type="Pfam" id="PF02670"/>
    </source>
</evidence>
<organism evidence="13 14">
    <name type="scientific">Candidatus Coproplasma stercoripullorum</name>
    <dbReference type="NCBI Taxonomy" id="2840751"/>
    <lineage>
        <taxon>Bacteria</taxon>
        <taxon>Bacillati</taxon>
        <taxon>Bacillota</taxon>
        <taxon>Clostridia</taxon>
        <taxon>Eubacteriales</taxon>
        <taxon>Candidatus Coproplasma</taxon>
    </lineage>
</organism>
<dbReference type="Pfam" id="PF02670">
    <property type="entry name" value="DXP_reductoisom"/>
    <property type="match status" value="1"/>
</dbReference>
<dbReference type="PIRSF" id="PIRSF006205">
    <property type="entry name" value="Dxp_reductismrs"/>
    <property type="match status" value="1"/>
</dbReference>
<evidence type="ECO:0000256" key="3">
    <source>
        <dbReference type="ARBA" id="ARBA00022723"/>
    </source>
</evidence>
<dbReference type="PANTHER" id="PTHR30525">
    <property type="entry name" value="1-DEOXY-D-XYLULOSE 5-PHOSPHATE REDUCTOISOMERASE"/>
    <property type="match status" value="1"/>
</dbReference>
<dbReference type="InterPro" id="IPR003821">
    <property type="entry name" value="DXP_reductoisomerase"/>
</dbReference>
<dbReference type="InterPro" id="IPR013512">
    <property type="entry name" value="DXP_reductoisomerase_N"/>
</dbReference>
<evidence type="ECO:0000256" key="6">
    <source>
        <dbReference type="ARBA" id="ARBA00023211"/>
    </source>
</evidence>
<reference evidence="13" key="2">
    <citation type="journal article" date="2021" name="PeerJ">
        <title>Extensive microbial diversity within the chicken gut microbiome revealed by metagenomics and culture.</title>
        <authorList>
            <person name="Gilroy R."/>
            <person name="Ravi A."/>
            <person name="Getino M."/>
            <person name="Pursley I."/>
            <person name="Horton D.L."/>
            <person name="Alikhan N.F."/>
            <person name="Baker D."/>
            <person name="Gharbi K."/>
            <person name="Hall N."/>
            <person name="Watson M."/>
            <person name="Adriaenssens E.M."/>
            <person name="Foster-Nyarko E."/>
            <person name="Jarju S."/>
            <person name="Secka A."/>
            <person name="Antonio M."/>
            <person name="Oren A."/>
            <person name="Chaudhuri R.R."/>
            <person name="La Ragione R."/>
            <person name="Hildebrand F."/>
            <person name="Pallen M.J."/>
        </authorList>
    </citation>
    <scope>NUCLEOTIDE SEQUENCE</scope>
    <source>
        <strain evidence="13">ChiW25-3613</strain>
    </source>
</reference>
<dbReference type="NCBIfam" id="TIGR00243">
    <property type="entry name" value="Dxr"/>
    <property type="match status" value="1"/>
</dbReference>
<comment type="cofactor">
    <cofactor evidence="9">
        <name>Mg(2+)</name>
        <dbReference type="ChEBI" id="CHEBI:18420"/>
    </cofactor>
    <cofactor evidence="9">
        <name>Mn(2+)</name>
        <dbReference type="ChEBI" id="CHEBI:29035"/>
    </cofactor>
</comment>
<comment type="pathway">
    <text evidence="1 9">Isoprenoid biosynthesis; isopentenyl diphosphate biosynthesis via DXP pathway; isopentenyl diphosphate from 1-deoxy-D-xylulose 5-phosphate: step 1/6.</text>
</comment>